<evidence type="ECO:0000313" key="1">
    <source>
        <dbReference type="EMBL" id="NNG65702.1"/>
    </source>
</evidence>
<dbReference type="EMBL" id="JABEQB010000001">
    <property type="protein sequence ID" value="NNG65702.1"/>
    <property type="molecule type" value="Genomic_DNA"/>
</dbReference>
<reference evidence="1 4" key="2">
    <citation type="submission" date="2020-04" db="EMBL/GenBank/DDBJ databases">
        <title>Draft genome sequence of Caldanaerobacter sunterraneus. strain 1523vc isolated from Griffin hot spring, Kamchatka, Russia.</title>
        <authorList>
            <person name="Toshchakov S.V."/>
            <person name="Podosokorskaya O.A."/>
            <person name="Kublanov I.V."/>
            <person name="Korzhenkov A."/>
            <person name="Patrushev M.V."/>
        </authorList>
    </citation>
    <scope>NUCLEOTIDE SEQUENCE [LARGE SCALE GENOMIC DNA]</scope>
    <source>
        <strain evidence="1 4">1523vc</strain>
    </source>
</reference>
<dbReference type="EMBL" id="SLWU01000019">
    <property type="protein sequence ID" value="TCO61510.1"/>
    <property type="molecule type" value="Genomic_DNA"/>
</dbReference>
<comment type="caution">
    <text evidence="2">The sequence shown here is derived from an EMBL/GenBank/DDBJ whole genome shotgun (WGS) entry which is preliminary data.</text>
</comment>
<evidence type="ECO:0000313" key="4">
    <source>
        <dbReference type="Proteomes" id="UP000529861"/>
    </source>
</evidence>
<evidence type="ECO:0000313" key="3">
    <source>
        <dbReference type="Proteomes" id="UP000294886"/>
    </source>
</evidence>
<dbReference type="RefSeq" id="WP_132040200.1">
    <property type="nucleotide sequence ID" value="NZ_JABEQB010000001.1"/>
</dbReference>
<sequence>MKEQKTTIELEIPKQLFVEIDAFSSFVSLDKVLKEALAIGLYVEKVISLGKAAELAGYSLIDFIELLKNKGIPVKNYSKEDYELDLRIMEKYEGNEKSENSV</sequence>
<accession>A0A4V2S7W6</accession>
<dbReference type="InterPro" id="IPR005368">
    <property type="entry name" value="UPF0175"/>
</dbReference>
<dbReference type="Proteomes" id="UP000529861">
    <property type="component" value="Unassembled WGS sequence"/>
</dbReference>
<dbReference type="Pfam" id="PF03683">
    <property type="entry name" value="UPF0175"/>
    <property type="match status" value="1"/>
</dbReference>
<protein>
    <submittedName>
        <fullName evidence="1">UPF0175 family protein</fullName>
    </submittedName>
</protein>
<proteinExistence type="predicted"/>
<gene>
    <name evidence="2" type="ORF">EV203_11927</name>
    <name evidence="1" type="ORF">HKI81_00305</name>
</gene>
<dbReference type="Proteomes" id="UP000294886">
    <property type="component" value="Unassembled WGS sequence"/>
</dbReference>
<evidence type="ECO:0000313" key="2">
    <source>
        <dbReference type="EMBL" id="TCO61510.1"/>
    </source>
</evidence>
<reference evidence="2 3" key="1">
    <citation type="submission" date="2019-03" db="EMBL/GenBank/DDBJ databases">
        <title>Genomic Encyclopedia of Type Strains, Phase IV (KMG-IV): sequencing the most valuable type-strain genomes for metagenomic binning, comparative biology and taxonomic classification.</title>
        <authorList>
            <person name="Goeker M."/>
        </authorList>
    </citation>
    <scope>NUCLEOTIDE SEQUENCE [LARGE SCALE GENOMIC DNA]</scope>
    <source>
        <strain evidence="2 3">DSM 13054</strain>
    </source>
</reference>
<organism evidence="2 3">
    <name type="scientific">Caldanaerobacter subterraneus</name>
    <dbReference type="NCBI Taxonomy" id="911092"/>
    <lineage>
        <taxon>Bacteria</taxon>
        <taxon>Bacillati</taxon>
        <taxon>Bacillota</taxon>
        <taxon>Clostridia</taxon>
        <taxon>Thermoanaerobacterales</taxon>
        <taxon>Thermoanaerobacteraceae</taxon>
        <taxon>Caldanaerobacter</taxon>
    </lineage>
</organism>
<dbReference type="AlphaFoldDB" id="A0A4V2S7W6"/>
<name>A0A4V2S7W6_9THEO</name>